<sequence length="310" mass="35305">MDVTTLNDFYEHAASVSGESVSSLLPEGINKEIGHFNIFDVADLFTRIKKAPGLMPYNRRAYYKISLISGHSMAEYADKTIEIQKNALLFATPKIPYNWVPQDDQQLGFFCIFTADFLLPSKSGVVLDDLPIFKPGGYPVFQLSDKEAADIKHIFRKMCDEIGSDYAYKYDLLRNYVLELIHYGQKLQPLTTLYAGHNASARVSSLFIELLERQFPIDSPHQKIGLRTAKDYADRLSVHINHLNKVLKENTGKTTTEHISNRLVQEAKILLKQTAWNISEIAYSLGFEEVAHFSTFFKKQTNIAPLKFRT</sequence>
<dbReference type="InterPro" id="IPR020449">
    <property type="entry name" value="Tscrpt_reg_AraC-type_HTH"/>
</dbReference>
<organism evidence="5 6">
    <name type="scientific">Mucilaginibacter lappiensis</name>
    <dbReference type="NCBI Taxonomy" id="354630"/>
    <lineage>
        <taxon>Bacteria</taxon>
        <taxon>Pseudomonadati</taxon>
        <taxon>Bacteroidota</taxon>
        <taxon>Sphingobacteriia</taxon>
        <taxon>Sphingobacteriales</taxon>
        <taxon>Sphingobacteriaceae</taxon>
        <taxon>Mucilaginibacter</taxon>
    </lineage>
</organism>
<dbReference type="PRINTS" id="PR00032">
    <property type="entry name" value="HTHARAC"/>
</dbReference>
<evidence type="ECO:0000256" key="3">
    <source>
        <dbReference type="ARBA" id="ARBA00023163"/>
    </source>
</evidence>
<proteinExistence type="predicted"/>
<gene>
    <name evidence="5" type="ORF">HDF22_004081</name>
</gene>
<reference evidence="5 6" key="1">
    <citation type="submission" date="2020-08" db="EMBL/GenBank/DDBJ databases">
        <title>Genomic Encyclopedia of Type Strains, Phase IV (KMG-V): Genome sequencing to study the core and pangenomes of soil and plant-associated prokaryotes.</title>
        <authorList>
            <person name="Whitman W."/>
        </authorList>
    </citation>
    <scope>NUCLEOTIDE SEQUENCE [LARGE SCALE GENOMIC DNA]</scope>
    <source>
        <strain evidence="5 6">MP601</strain>
    </source>
</reference>
<dbReference type="InterPro" id="IPR009057">
    <property type="entry name" value="Homeodomain-like_sf"/>
</dbReference>
<name>A0A841JHF8_9SPHI</name>
<dbReference type="Proteomes" id="UP000548326">
    <property type="component" value="Unassembled WGS sequence"/>
</dbReference>
<keyword evidence="2 5" id="KW-0238">DNA-binding</keyword>
<evidence type="ECO:0000259" key="4">
    <source>
        <dbReference type="PROSITE" id="PS01124"/>
    </source>
</evidence>
<dbReference type="PROSITE" id="PS01124">
    <property type="entry name" value="HTH_ARAC_FAMILY_2"/>
    <property type="match status" value="1"/>
</dbReference>
<keyword evidence="1" id="KW-0805">Transcription regulation</keyword>
<dbReference type="Gene3D" id="1.10.10.60">
    <property type="entry name" value="Homeodomain-like"/>
    <property type="match status" value="1"/>
</dbReference>
<dbReference type="SUPFAM" id="SSF46689">
    <property type="entry name" value="Homeodomain-like"/>
    <property type="match status" value="1"/>
</dbReference>
<accession>A0A841JHF8</accession>
<protein>
    <submittedName>
        <fullName evidence="5">AraC-like DNA-binding protein</fullName>
    </submittedName>
</protein>
<evidence type="ECO:0000313" key="6">
    <source>
        <dbReference type="Proteomes" id="UP000548326"/>
    </source>
</evidence>
<dbReference type="GO" id="GO:0003700">
    <property type="term" value="F:DNA-binding transcription factor activity"/>
    <property type="evidence" value="ECO:0007669"/>
    <property type="project" value="InterPro"/>
</dbReference>
<keyword evidence="3" id="KW-0804">Transcription</keyword>
<dbReference type="AlphaFoldDB" id="A0A841JHF8"/>
<evidence type="ECO:0000256" key="2">
    <source>
        <dbReference type="ARBA" id="ARBA00023125"/>
    </source>
</evidence>
<comment type="caution">
    <text evidence="5">The sequence shown here is derived from an EMBL/GenBank/DDBJ whole genome shotgun (WGS) entry which is preliminary data.</text>
</comment>
<dbReference type="PANTHER" id="PTHR43280">
    <property type="entry name" value="ARAC-FAMILY TRANSCRIPTIONAL REGULATOR"/>
    <property type="match status" value="1"/>
</dbReference>
<dbReference type="InterPro" id="IPR018060">
    <property type="entry name" value="HTH_AraC"/>
</dbReference>
<dbReference type="RefSeq" id="WP_183588877.1">
    <property type="nucleotide sequence ID" value="NZ_JACHCA010000012.1"/>
</dbReference>
<dbReference type="Pfam" id="PF12833">
    <property type="entry name" value="HTH_18"/>
    <property type="match status" value="1"/>
</dbReference>
<evidence type="ECO:0000256" key="1">
    <source>
        <dbReference type="ARBA" id="ARBA00023015"/>
    </source>
</evidence>
<dbReference type="GO" id="GO:0043565">
    <property type="term" value="F:sequence-specific DNA binding"/>
    <property type="evidence" value="ECO:0007669"/>
    <property type="project" value="InterPro"/>
</dbReference>
<dbReference type="SMART" id="SM00342">
    <property type="entry name" value="HTH_ARAC"/>
    <property type="match status" value="1"/>
</dbReference>
<dbReference type="PANTHER" id="PTHR43280:SF32">
    <property type="entry name" value="TRANSCRIPTIONAL REGULATORY PROTEIN"/>
    <property type="match status" value="1"/>
</dbReference>
<feature type="domain" description="HTH araC/xylS-type" evidence="4">
    <location>
        <begin position="201"/>
        <end position="310"/>
    </location>
</feature>
<evidence type="ECO:0000313" key="5">
    <source>
        <dbReference type="EMBL" id="MBB6129944.1"/>
    </source>
</evidence>
<dbReference type="EMBL" id="JACHCA010000012">
    <property type="protein sequence ID" value="MBB6129944.1"/>
    <property type="molecule type" value="Genomic_DNA"/>
</dbReference>